<dbReference type="Proteomes" id="UP000265930">
    <property type="component" value="Unassembled WGS sequence"/>
</dbReference>
<evidence type="ECO:0000313" key="3">
    <source>
        <dbReference type="Proteomes" id="UP000265930"/>
    </source>
</evidence>
<evidence type="ECO:0000313" key="2">
    <source>
        <dbReference type="EMBL" id="RII36479.1"/>
    </source>
</evidence>
<feature type="transmembrane region" description="Helical" evidence="1">
    <location>
        <begin position="124"/>
        <end position="144"/>
    </location>
</feature>
<dbReference type="RefSeq" id="WP_119365742.1">
    <property type="nucleotide sequence ID" value="NZ_QXDJ01000001.1"/>
</dbReference>
<keyword evidence="1" id="KW-0812">Transmembrane</keyword>
<dbReference type="Pfam" id="PF04854">
    <property type="entry name" value="DUF624"/>
    <property type="match status" value="1"/>
</dbReference>
<sequence>MRLFFFDYNKEGAGVSKDAPPKEGIALFGDIFAREFTTLIKLNLLFIVGCIPIITIGPAIGAMTSVTVKMVQDKPSDLLYDFKEAFKKNWKTAFLIWLFAIIFMVLLGKLLAFCITTEGVTYNIATSIIIIIGILFCIILMYIYPMSASINLSLRMIIKNSLLLSILYIKYSFITFILCIALIEASILFFPFTIPVILFFTFSFCSFLSSFCAWSGIKKYILKSEE</sequence>
<proteinExistence type="predicted"/>
<reference evidence="2 3" key="1">
    <citation type="submission" date="2018-08" db="EMBL/GenBank/DDBJ databases">
        <title>Genome of Clostridium chromiireducens C1, DSM12136.</title>
        <authorList>
            <person name="Xing M."/>
            <person name="Wei Y."/>
            <person name="Ang E.L."/>
            <person name="Zhao H."/>
            <person name="Zhang Y."/>
        </authorList>
    </citation>
    <scope>NUCLEOTIDE SEQUENCE [LARGE SCALE GENOMIC DNA]</scope>
    <source>
        <strain evidence="2 3">C1</strain>
    </source>
</reference>
<feature type="transmembrane region" description="Helical" evidence="1">
    <location>
        <begin position="92"/>
        <end position="112"/>
    </location>
</feature>
<comment type="caution">
    <text evidence="2">The sequence shown here is derived from an EMBL/GenBank/DDBJ whole genome shotgun (WGS) entry which is preliminary data.</text>
</comment>
<keyword evidence="1" id="KW-0472">Membrane</keyword>
<feature type="transmembrane region" description="Helical" evidence="1">
    <location>
        <begin position="44"/>
        <end position="71"/>
    </location>
</feature>
<dbReference type="EMBL" id="QXDJ01000001">
    <property type="protein sequence ID" value="RII36479.1"/>
    <property type="molecule type" value="Genomic_DNA"/>
</dbReference>
<organism evidence="2 3">
    <name type="scientific">Clostridium chromiireducens</name>
    <dbReference type="NCBI Taxonomy" id="225345"/>
    <lineage>
        <taxon>Bacteria</taxon>
        <taxon>Bacillati</taxon>
        <taxon>Bacillota</taxon>
        <taxon>Clostridia</taxon>
        <taxon>Eubacteriales</taxon>
        <taxon>Clostridiaceae</taxon>
        <taxon>Clostridium</taxon>
    </lineage>
</organism>
<name>A0A399IW63_9CLOT</name>
<accession>A0A399IW63</accession>
<feature type="transmembrane region" description="Helical" evidence="1">
    <location>
        <begin position="196"/>
        <end position="217"/>
    </location>
</feature>
<feature type="transmembrane region" description="Helical" evidence="1">
    <location>
        <begin position="165"/>
        <end position="190"/>
    </location>
</feature>
<keyword evidence="1" id="KW-1133">Transmembrane helix</keyword>
<protein>
    <submittedName>
        <fullName evidence="2">DUF624 domain-containing protein</fullName>
    </submittedName>
</protein>
<gene>
    <name evidence="2" type="ORF">D2A34_03580</name>
</gene>
<evidence type="ECO:0000256" key="1">
    <source>
        <dbReference type="SAM" id="Phobius"/>
    </source>
</evidence>
<dbReference type="AlphaFoldDB" id="A0A399IW63"/>
<dbReference type="InterPro" id="IPR006938">
    <property type="entry name" value="DUF624"/>
</dbReference>